<evidence type="ECO:0000256" key="11">
    <source>
        <dbReference type="ARBA" id="ARBA00023242"/>
    </source>
</evidence>
<keyword evidence="11" id="KW-0539">Nucleus</keyword>
<dbReference type="RefSeq" id="XP_001392664.3">
    <property type="nucleotide sequence ID" value="XM_001392627.3"/>
</dbReference>
<dbReference type="GO" id="GO:0051301">
    <property type="term" value="P:cell division"/>
    <property type="evidence" value="ECO:0007669"/>
    <property type="project" value="UniProtKB-KW"/>
</dbReference>
<feature type="compositionally biased region" description="Polar residues" evidence="14">
    <location>
        <begin position="919"/>
        <end position="928"/>
    </location>
</feature>
<evidence type="ECO:0000313" key="17">
    <source>
        <dbReference type="RefSeq" id="XP_001392664.3"/>
    </source>
</evidence>
<evidence type="ECO:0000256" key="15">
    <source>
        <dbReference type="SAM" id="Phobius"/>
    </source>
</evidence>
<dbReference type="InterPro" id="IPR034085">
    <property type="entry name" value="TOG"/>
</dbReference>
<feature type="transmembrane region" description="Helical" evidence="15">
    <location>
        <begin position="1390"/>
        <end position="1417"/>
    </location>
</feature>
<dbReference type="GO" id="GO:0031110">
    <property type="term" value="P:regulation of microtubule polymerization or depolymerization"/>
    <property type="evidence" value="ECO:0007669"/>
    <property type="project" value="UniProtKB-ARBA"/>
</dbReference>
<keyword evidence="15" id="KW-0472">Membrane</keyword>
<gene>
    <name evidence="17" type="ORF">An08g05470</name>
</gene>
<dbReference type="GO" id="GO:0000226">
    <property type="term" value="P:microtubule cytoskeleton organization"/>
    <property type="evidence" value="ECO:0007669"/>
    <property type="project" value="UniProtKB-ARBA"/>
</dbReference>
<evidence type="ECO:0000256" key="13">
    <source>
        <dbReference type="PROSITE-ProRule" id="PRU00103"/>
    </source>
</evidence>
<feature type="compositionally biased region" description="Basic and acidic residues" evidence="14">
    <location>
        <begin position="360"/>
        <end position="390"/>
    </location>
</feature>
<feature type="transmembrane region" description="Helical" evidence="15">
    <location>
        <begin position="1320"/>
        <end position="1339"/>
    </location>
</feature>
<organism evidence="17">
    <name type="scientific">Aspergillus niger</name>
    <dbReference type="NCBI Taxonomy" id="5061"/>
    <lineage>
        <taxon>Eukaryota</taxon>
        <taxon>Fungi</taxon>
        <taxon>Dikarya</taxon>
        <taxon>Ascomycota</taxon>
        <taxon>Pezizomycotina</taxon>
        <taxon>Eurotiomycetes</taxon>
        <taxon>Eurotiomycetidae</taxon>
        <taxon>Eurotiales</taxon>
        <taxon>Aspergillaceae</taxon>
        <taxon>Aspergillus</taxon>
        <taxon>Aspergillus subgen. Circumdati</taxon>
    </lineage>
</organism>
<feature type="domain" description="TOG" evidence="16">
    <location>
        <begin position="466"/>
        <end position="709"/>
    </location>
</feature>
<evidence type="ECO:0000256" key="1">
    <source>
        <dbReference type="ARBA" id="ARBA00004123"/>
    </source>
</evidence>
<keyword evidence="9" id="KW-0498">Mitosis</keyword>
<dbReference type="KEGG" id="ang:An08g05470"/>
<keyword evidence="6" id="KW-0132">Cell division</keyword>
<evidence type="ECO:0000256" key="6">
    <source>
        <dbReference type="ARBA" id="ARBA00022618"/>
    </source>
</evidence>
<comment type="subunit">
    <text evidence="4">Interacts with microtubules.</text>
</comment>
<evidence type="ECO:0000256" key="2">
    <source>
        <dbReference type="ARBA" id="ARBA00004186"/>
    </source>
</evidence>
<reference evidence="17" key="2">
    <citation type="submission" date="2025-08" db="UniProtKB">
        <authorList>
            <consortium name="RefSeq"/>
        </authorList>
    </citation>
    <scope>IDENTIFICATION</scope>
</reference>
<feature type="compositionally biased region" description="Basic and acidic residues" evidence="14">
    <location>
        <begin position="934"/>
        <end position="960"/>
    </location>
</feature>
<dbReference type="PANTHER" id="PTHR21567:SF9">
    <property type="entry name" value="CLIP-ASSOCIATING PROTEIN"/>
    <property type="match status" value="1"/>
</dbReference>
<sequence length="1526" mass="170980">MLFRFEITLGPAELSFVLVFLAFFGILRLFLFALCFLCTFYLIEKYASSVKDWIKSMEPKATELVATLKNLNLAIDAKVSFLNSVKSDIKQKNVSEGAIPPIFESLRLSIASSHSTLLSAGFSTLGHFLKRLFIQEQHSIVASQARHLYPLLLERLGDHKERVRAQAAQAFTDFWPAASHEVEQHVLGTALVGKNNRAREMSMIWLANMAKQYGLLFRPYVPSLVACLEDADSAVRDTAKATIVELFQNAPAHAKADLKKQLSELNVRKSIVSIILTNLGLESDESDHLSRPASRIDQRPASRVDQRPVPRVDQRPASRIDQRPASRVDQRPASRVDQRPTLRMDQGPASRVDQGPASRVEQKMASRVEQKTASRIEQRPASRVDQRPTLRIDQAPTSRVEQKTASRVEQRPASRADQKPTLRIDHRPASRVDTVTQDSLIRPASQLSKQPEVPAPSDVEPIIVSSAREIDEFVRLMTPYFEGRESEDNWVHREKSVITLRRLTHGNAPHAYSQTFVAAIKSILDGIFKVVNSLRTTMGTNGCLLIQDLARKCGPRIDPMMEIILQNLIKLCAGMKKITAENGNLTVDIVIGNVTYTHRILQHVYAASQDKNVQLRLFSAGWYNTLINKQAGHKSSIEHGGGIELIERSLKKGLGDANPGVREAMRKTFWTYYSVWPQKAKFIMSDLDPKSRSLLEKDPANPAAGNMQTADRHASKSSTTSQKATTSSTNVIPGRSALKQAIAAQKKAHLAPKTAMTPRPESAPQVSSLSSAPMRPMGKSRRLEPTRPATPDQKEPVDKATNQVVIYEDTKEKSDEIADEAAERSVSLSSTVVHHPIVVTDPLRLREIPLPKPSSPIAKGNENSVPKETKPPTTPSVPRDAPKNNALEELSKNEPDHRDNRSPQTSLPRLPSLHVPRTRPSTGPSNDTATHRCPKFEAAQKRFEERRRSISPRSKDPMKARQTLEKGIPRIHSKSMDIHGYHKLQGLIEFHDRLFENEEQYSELLDALLGELERPPDEKQQYFGRPLDPKAQVLITVRYTFRHMKRLVDNGGSTMSLGEYASRIIKSIIRARKNYDTTCYMAIVMNEAAEEMVSAAEFGDIVKAVVDVVSAEEASLNDRAILMVFNILTDILRQMTSRAAHFPMDVLERLGDLASKYLTSEQANIRQKVTQLCVHLHTMTADDEKFWKIIGQEPFVPDLSPGHFKHTHTPCLTCGHLVGWNLRTTKEDLVADYPNGVFSISPHAPASSAPYLVELSEETFYVSLKKPFMFPYPKCTFSHLLRCVAHISSLHVRRLYRTSLLLTLLRLPANFLHTPPPSCFYITSPLAVVLPWLLDRLIYLVNTSWRSEERALPFSSSLLLFFSSSLLLFFSSSLLLFFSSSLLLFFSSSLLLFFSSSLLLFFSSSLLLFFSTAPLFFSTIHKIFRLWAQISVLCRIVSRLNTLLSCSAQGFTYKIPSRTRFDVTVGSAELAHLSQISTPYFATLKKLAYVPGLFVSSSYKRLGLSPTSSSSLLLFFSTTPSTLHIN</sequence>
<feature type="transmembrane region" description="Helical" evidence="15">
    <location>
        <begin position="12"/>
        <end position="43"/>
    </location>
</feature>
<feature type="compositionally biased region" description="Basic and acidic residues" evidence="14">
    <location>
        <begin position="286"/>
        <end position="342"/>
    </location>
</feature>
<evidence type="ECO:0000256" key="8">
    <source>
        <dbReference type="ARBA" id="ARBA00022737"/>
    </source>
</evidence>
<evidence type="ECO:0000256" key="3">
    <source>
        <dbReference type="ARBA" id="ARBA00009549"/>
    </source>
</evidence>
<dbReference type="PANTHER" id="PTHR21567">
    <property type="entry name" value="CLASP"/>
    <property type="match status" value="1"/>
</dbReference>
<dbReference type="GO" id="GO:0005819">
    <property type="term" value="C:spindle"/>
    <property type="evidence" value="ECO:0007669"/>
    <property type="project" value="UniProtKB-SubCell"/>
</dbReference>
<dbReference type="Pfam" id="PF12348">
    <property type="entry name" value="CLASP_N"/>
    <property type="match status" value="2"/>
</dbReference>
<feature type="domain" description="TOG" evidence="16">
    <location>
        <begin position="57"/>
        <end position="285"/>
    </location>
</feature>
<dbReference type="GO" id="GO:1902903">
    <property type="term" value="P:regulation of supramolecular fiber organization"/>
    <property type="evidence" value="ECO:0007669"/>
    <property type="project" value="UniProtKB-ARBA"/>
</dbReference>
<dbReference type="PROSITE" id="PS50077">
    <property type="entry name" value="HEAT_REPEAT"/>
    <property type="match status" value="1"/>
</dbReference>
<name>A0AAJ6QDH7_ASPNG</name>
<feature type="compositionally biased region" description="Basic and acidic residues" evidence="14">
    <location>
        <begin position="889"/>
        <end position="901"/>
    </location>
</feature>
<evidence type="ECO:0000256" key="14">
    <source>
        <dbReference type="SAM" id="MobiDB-lite"/>
    </source>
</evidence>
<feature type="transmembrane region" description="Helical" evidence="15">
    <location>
        <begin position="1351"/>
        <end position="1378"/>
    </location>
</feature>
<keyword evidence="15" id="KW-0812">Transmembrane</keyword>
<evidence type="ECO:0000256" key="12">
    <source>
        <dbReference type="ARBA" id="ARBA00024889"/>
    </source>
</evidence>
<dbReference type="GO" id="GO:0000278">
    <property type="term" value="P:mitotic cell cycle"/>
    <property type="evidence" value="ECO:0007669"/>
    <property type="project" value="UniProtKB-ARBA"/>
</dbReference>
<dbReference type="InterPro" id="IPR011989">
    <property type="entry name" value="ARM-like"/>
</dbReference>
<dbReference type="InterPro" id="IPR024395">
    <property type="entry name" value="CLASP_N_dom"/>
</dbReference>
<protein>
    <recommendedName>
        <fullName evidence="16">TOG domain-containing protein</fullName>
    </recommendedName>
</protein>
<dbReference type="SMART" id="SM01349">
    <property type="entry name" value="TOG"/>
    <property type="match status" value="2"/>
</dbReference>
<keyword evidence="8" id="KW-0677">Repeat</keyword>
<keyword evidence="5" id="KW-0963">Cytoplasm</keyword>
<keyword evidence="15" id="KW-1133">Transmembrane helix</keyword>
<dbReference type="GO" id="GO:0005874">
    <property type="term" value="C:microtubule"/>
    <property type="evidence" value="ECO:0007669"/>
    <property type="project" value="UniProtKB-KW"/>
</dbReference>
<feature type="compositionally biased region" description="Low complexity" evidence="14">
    <location>
        <begin position="716"/>
        <end position="729"/>
    </location>
</feature>
<comment type="subcellular location">
    <subcellularLocation>
        <location evidence="2">Cytoplasm</location>
        <location evidence="2">Cytoskeleton</location>
        <location evidence="2">Spindle</location>
    </subcellularLocation>
    <subcellularLocation>
        <location evidence="1">Nucleus</location>
    </subcellularLocation>
</comment>
<comment type="function">
    <text evidence="12">Microtubule binding protein that promotes the stabilization of dynamic microtubules. Required for mitotic spindle formation.</text>
</comment>
<evidence type="ECO:0000256" key="7">
    <source>
        <dbReference type="ARBA" id="ARBA00022701"/>
    </source>
</evidence>
<comment type="similarity">
    <text evidence="3">Belongs to the CLASP family.</text>
</comment>
<evidence type="ECO:0000256" key="5">
    <source>
        <dbReference type="ARBA" id="ARBA00022490"/>
    </source>
</evidence>
<dbReference type="Gene3D" id="1.25.10.10">
    <property type="entry name" value="Leucine-rich Repeat Variant"/>
    <property type="match status" value="2"/>
</dbReference>
<dbReference type="GeneID" id="4982863"/>
<keyword evidence="10" id="KW-0206">Cytoskeleton</keyword>
<feature type="compositionally biased region" description="Basic and acidic residues" evidence="14">
    <location>
        <begin position="400"/>
        <end position="427"/>
    </location>
</feature>
<proteinExistence type="inferred from homology"/>
<evidence type="ECO:0000256" key="10">
    <source>
        <dbReference type="ARBA" id="ARBA00023212"/>
    </source>
</evidence>
<evidence type="ECO:0000259" key="16">
    <source>
        <dbReference type="SMART" id="SM01349"/>
    </source>
</evidence>
<evidence type="ECO:0000256" key="4">
    <source>
        <dbReference type="ARBA" id="ARBA00011375"/>
    </source>
</evidence>
<reference evidence="17" key="1">
    <citation type="submission" date="2025-02" db="EMBL/GenBank/DDBJ databases">
        <authorList>
            <consortium name="NCBI Genome Project"/>
        </authorList>
    </citation>
    <scope>NUCLEOTIDE SEQUENCE</scope>
</reference>
<feature type="region of interest" description="Disordered" evidence="14">
    <location>
        <begin position="693"/>
        <end position="828"/>
    </location>
</feature>
<feature type="region of interest" description="Disordered" evidence="14">
    <location>
        <begin position="847"/>
        <end position="960"/>
    </location>
</feature>
<dbReference type="GO" id="GO:0005634">
    <property type="term" value="C:nucleus"/>
    <property type="evidence" value="ECO:0007669"/>
    <property type="project" value="UniProtKB-SubCell"/>
</dbReference>
<feature type="repeat" description="HEAT" evidence="13">
    <location>
        <begin position="148"/>
        <end position="185"/>
    </location>
</feature>
<feature type="region of interest" description="Disordered" evidence="14">
    <location>
        <begin position="283"/>
        <end position="427"/>
    </location>
</feature>
<dbReference type="SUPFAM" id="SSF48371">
    <property type="entry name" value="ARM repeat"/>
    <property type="match status" value="1"/>
</dbReference>
<keyword evidence="7" id="KW-0493">Microtubule</keyword>
<accession>A0AAJ6QDH7</accession>
<dbReference type="InterPro" id="IPR021133">
    <property type="entry name" value="HEAT_type_2"/>
</dbReference>
<keyword evidence="9" id="KW-0131">Cell cycle</keyword>
<dbReference type="InterPro" id="IPR016024">
    <property type="entry name" value="ARM-type_fold"/>
</dbReference>
<evidence type="ECO:0000256" key="9">
    <source>
        <dbReference type="ARBA" id="ARBA00022776"/>
    </source>
</evidence>